<feature type="chain" id="PRO_5031512613" evidence="2">
    <location>
        <begin position="29"/>
        <end position="256"/>
    </location>
</feature>
<dbReference type="Pfam" id="PF11932">
    <property type="entry name" value="DUF3450"/>
    <property type="match status" value="1"/>
</dbReference>
<dbReference type="AlphaFoldDB" id="A0A7W7Y191"/>
<accession>A0A7W7Y191</accession>
<proteinExistence type="predicted"/>
<organism evidence="3 4">
    <name type="scientific">Rehaibacterium terrae</name>
    <dbReference type="NCBI Taxonomy" id="1341696"/>
    <lineage>
        <taxon>Bacteria</taxon>
        <taxon>Pseudomonadati</taxon>
        <taxon>Pseudomonadota</taxon>
        <taxon>Gammaproteobacteria</taxon>
        <taxon>Lysobacterales</taxon>
        <taxon>Lysobacteraceae</taxon>
        <taxon>Rehaibacterium</taxon>
    </lineage>
</organism>
<protein>
    <submittedName>
        <fullName evidence="3">Putative coiled-coil protein SlyX</fullName>
    </submittedName>
</protein>
<evidence type="ECO:0000256" key="1">
    <source>
        <dbReference type="SAM" id="Coils"/>
    </source>
</evidence>
<dbReference type="EMBL" id="JACHHX010000015">
    <property type="protein sequence ID" value="MBB5016180.1"/>
    <property type="molecule type" value="Genomic_DNA"/>
</dbReference>
<reference evidence="3 4" key="1">
    <citation type="submission" date="2020-08" db="EMBL/GenBank/DDBJ databases">
        <title>Genomic Encyclopedia of Type Strains, Phase IV (KMG-IV): sequencing the most valuable type-strain genomes for metagenomic binning, comparative biology and taxonomic classification.</title>
        <authorList>
            <person name="Goeker M."/>
        </authorList>
    </citation>
    <scope>NUCLEOTIDE SEQUENCE [LARGE SCALE GENOMIC DNA]</scope>
    <source>
        <strain evidence="3 4">DSM 25897</strain>
    </source>
</reference>
<comment type="caution">
    <text evidence="3">The sequence shown here is derived from an EMBL/GenBank/DDBJ whole genome shotgun (WGS) entry which is preliminary data.</text>
</comment>
<evidence type="ECO:0000256" key="2">
    <source>
        <dbReference type="SAM" id="SignalP"/>
    </source>
</evidence>
<keyword evidence="4" id="KW-1185">Reference proteome</keyword>
<feature type="signal peptide" evidence="2">
    <location>
        <begin position="1"/>
        <end position="28"/>
    </location>
</feature>
<dbReference type="Proteomes" id="UP000519004">
    <property type="component" value="Unassembled WGS sequence"/>
</dbReference>
<dbReference type="InterPro" id="IPR016866">
    <property type="entry name" value="UCP028069"/>
</dbReference>
<evidence type="ECO:0000313" key="3">
    <source>
        <dbReference type="EMBL" id="MBB5016180.1"/>
    </source>
</evidence>
<feature type="coiled-coil region" evidence="1">
    <location>
        <begin position="36"/>
        <end position="88"/>
    </location>
</feature>
<sequence>MSSPFAPRLRVALLALALLLTPAAGALAGDDLAQGLIRLRGEVEQLNSALDLLREEQRTTLAALNAQKAELSAAVERQQLAARELRSKLDARLAEQAEAGAEGDTLRPLLLEAVAQLRAGIAAGLPFKVDERLGELDRFRVQIENGTLPPQRAVNRLWAFYEDEFRLTRENGLYTQAIEIGGERVLAEVAKVGGMVLYFRTPDGRYGQARRGGDGWTFEPFTDAADARRVAAYYDSLRKQIRQGYFELPLAQGGAR</sequence>
<keyword evidence="2" id="KW-0732">Signal</keyword>
<name>A0A7W7Y191_9GAMM</name>
<dbReference type="RefSeq" id="WP_183948849.1">
    <property type="nucleotide sequence ID" value="NZ_JACHHX010000015.1"/>
</dbReference>
<evidence type="ECO:0000313" key="4">
    <source>
        <dbReference type="Proteomes" id="UP000519004"/>
    </source>
</evidence>
<gene>
    <name evidence="3" type="ORF">HNQ58_002091</name>
</gene>
<keyword evidence="1" id="KW-0175">Coiled coil</keyword>